<dbReference type="Gene3D" id="1.10.10.10">
    <property type="entry name" value="Winged helix-like DNA-binding domain superfamily/Winged helix DNA-binding domain"/>
    <property type="match status" value="1"/>
</dbReference>
<dbReference type="PANTHER" id="PTHR33164">
    <property type="entry name" value="TRANSCRIPTIONAL REGULATOR, MARR FAMILY"/>
    <property type="match status" value="1"/>
</dbReference>
<dbReference type="InterPro" id="IPR036388">
    <property type="entry name" value="WH-like_DNA-bd_sf"/>
</dbReference>
<dbReference type="AlphaFoldDB" id="A0A401FNR1"/>
<dbReference type="EMBL" id="BEXA01000005">
    <property type="protein sequence ID" value="GAY74020.1"/>
    <property type="molecule type" value="Genomic_DNA"/>
</dbReference>
<organism evidence="2 3">
    <name type="scientific">Lentilactobacillus kosonis</name>
    <dbReference type="NCBI Taxonomy" id="2810561"/>
    <lineage>
        <taxon>Bacteria</taxon>
        <taxon>Bacillati</taxon>
        <taxon>Bacillota</taxon>
        <taxon>Bacilli</taxon>
        <taxon>Lactobacillales</taxon>
        <taxon>Lactobacillaceae</taxon>
        <taxon>Lentilactobacillus</taxon>
    </lineage>
</organism>
<dbReference type="InterPro" id="IPR000835">
    <property type="entry name" value="HTH_MarR-typ"/>
</dbReference>
<accession>A0A401FNR1</accession>
<reference evidence="2 3" key="1">
    <citation type="submission" date="2017-11" db="EMBL/GenBank/DDBJ databases">
        <title>Draft Genome Sequence of Lactobacillus curieae NBRC 111893 isolated from Koso, a Japanese sugar-Vegetable Fermented Beverage.</title>
        <authorList>
            <person name="Chiou T.Y."/>
            <person name="Oshima K."/>
            <person name="Suda W."/>
            <person name="Hattori M."/>
            <person name="Takahashi T."/>
        </authorList>
    </citation>
    <scope>NUCLEOTIDE SEQUENCE [LARGE SCALE GENOMIC DNA]</scope>
    <source>
        <strain evidence="2 3">NBRC111893</strain>
    </source>
</reference>
<dbReference type="PROSITE" id="PS50995">
    <property type="entry name" value="HTH_MARR_2"/>
    <property type="match status" value="1"/>
</dbReference>
<dbReference type="OrthoDB" id="2297442at2"/>
<dbReference type="InterPro" id="IPR036390">
    <property type="entry name" value="WH_DNA-bd_sf"/>
</dbReference>
<dbReference type="InterPro" id="IPR039422">
    <property type="entry name" value="MarR/SlyA-like"/>
</dbReference>
<sequence>MDATIAEMIKSISIMYDKQFTKQVLANNVLPQVTSTQMSVLQYMDKHDDEIITQKKLQDAFNLSKSTVSGIVQRLRQHKFIDMVPMPNDKRSNRIIFNPEFRSQMTNHDDYFKAQLDVMEQRLVWGMTSDEIDRYKYFLKRTLKNLNDHN</sequence>
<dbReference type="Proteomes" id="UP000286974">
    <property type="component" value="Unassembled WGS sequence"/>
</dbReference>
<keyword evidence="3" id="KW-1185">Reference proteome</keyword>
<dbReference type="GO" id="GO:0003700">
    <property type="term" value="F:DNA-binding transcription factor activity"/>
    <property type="evidence" value="ECO:0007669"/>
    <property type="project" value="InterPro"/>
</dbReference>
<feature type="domain" description="HTH marR-type" evidence="1">
    <location>
        <begin position="2"/>
        <end position="144"/>
    </location>
</feature>
<evidence type="ECO:0000313" key="3">
    <source>
        <dbReference type="Proteomes" id="UP000286974"/>
    </source>
</evidence>
<dbReference type="Pfam" id="PF12802">
    <property type="entry name" value="MarR_2"/>
    <property type="match status" value="1"/>
</dbReference>
<dbReference type="RefSeq" id="WP_125008746.1">
    <property type="nucleotide sequence ID" value="NZ_BEXA01000005.1"/>
</dbReference>
<dbReference type="GO" id="GO:0006950">
    <property type="term" value="P:response to stress"/>
    <property type="evidence" value="ECO:0007669"/>
    <property type="project" value="TreeGrafter"/>
</dbReference>
<dbReference type="SMART" id="SM00347">
    <property type="entry name" value="HTH_MARR"/>
    <property type="match status" value="1"/>
</dbReference>
<gene>
    <name evidence="2" type="ORF">NBRC111893_2166</name>
</gene>
<dbReference type="PANTHER" id="PTHR33164:SF43">
    <property type="entry name" value="HTH-TYPE TRANSCRIPTIONAL REPRESSOR YETL"/>
    <property type="match status" value="1"/>
</dbReference>
<evidence type="ECO:0000313" key="2">
    <source>
        <dbReference type="EMBL" id="GAY74020.1"/>
    </source>
</evidence>
<dbReference type="SUPFAM" id="SSF46785">
    <property type="entry name" value="Winged helix' DNA-binding domain"/>
    <property type="match status" value="1"/>
</dbReference>
<evidence type="ECO:0000259" key="1">
    <source>
        <dbReference type="PROSITE" id="PS50995"/>
    </source>
</evidence>
<proteinExistence type="predicted"/>
<name>A0A401FNR1_9LACO</name>
<comment type="caution">
    <text evidence="2">The sequence shown here is derived from an EMBL/GenBank/DDBJ whole genome shotgun (WGS) entry which is preliminary data.</text>
</comment>
<protein>
    <recommendedName>
        <fullName evidence="1">HTH marR-type domain-containing protein</fullName>
    </recommendedName>
</protein>